<evidence type="ECO:0000256" key="1">
    <source>
        <dbReference type="SAM" id="SignalP"/>
    </source>
</evidence>
<sequence>MINAQFLKIKVLLSLKSSCLLFIDNGDCPSTEKFVLLCCCRDIALSHIFSPFGLNLFKRDDVFGSEGVRVLEDCCRCREDWASILVGKVVFILSQQSQEFDPIES</sequence>
<protein>
    <submittedName>
        <fullName evidence="2">J0919 protein</fullName>
    </submittedName>
</protein>
<dbReference type="EMBL" id="X83502">
    <property type="protein sequence ID" value="CAA58478.1"/>
    <property type="molecule type" value="Genomic_DNA"/>
</dbReference>
<proteinExistence type="predicted"/>
<dbReference type="AlphaFoldDB" id="E9PA68"/>
<organism evidence="2">
    <name type="scientific">Saccharomyces cerevisiae</name>
    <name type="common">Baker's yeast</name>
    <dbReference type="NCBI Taxonomy" id="4932"/>
    <lineage>
        <taxon>Eukaryota</taxon>
        <taxon>Fungi</taxon>
        <taxon>Dikarya</taxon>
        <taxon>Ascomycota</taxon>
        <taxon>Saccharomycotina</taxon>
        <taxon>Saccharomycetes</taxon>
        <taxon>Saccharomycetales</taxon>
        <taxon>Saccharomycetaceae</taxon>
        <taxon>Saccharomyces</taxon>
    </lineage>
</organism>
<keyword evidence="1" id="KW-0732">Signal</keyword>
<feature type="chain" id="PRO_5003242796" evidence="1">
    <location>
        <begin position="22"/>
        <end position="105"/>
    </location>
</feature>
<evidence type="ECO:0000313" key="2">
    <source>
        <dbReference type="EMBL" id="CAA58478.1"/>
    </source>
</evidence>
<name>E9PA68_YEASX</name>
<feature type="signal peptide" evidence="1">
    <location>
        <begin position="1"/>
        <end position="21"/>
    </location>
</feature>
<accession>E9PA68</accession>
<gene>
    <name evidence="2" type="primary">J0919</name>
</gene>
<reference evidence="2" key="1">
    <citation type="journal article" date="1995" name="Yeast">
        <title>Sequence analysis of a 33.1 kb fragment from the left arm of Saccharomyces cerevisiae chromosome X, including putative proteins with leucine zippers, a fungal Zn(II)2-Cys6 binuclear cluster domain and a putative alpha 2-SCB-alpha 2 binding site.</title>
        <authorList>
            <person name="Miosga T."/>
            <person name="Schaaff-Gerstenschlaeger I."/>
            <person name="Chalwatzis N."/>
            <person name="Baur A."/>
            <person name="Boles E."/>
            <person name="Fournier C."/>
            <person name="Schmitt S."/>
            <person name="Velten C."/>
            <person name="Wilhelm N."/>
            <person name="Zimmermann F.K."/>
        </authorList>
    </citation>
    <scope>NUCLEOTIDE SEQUENCE</scope>
    <source>
        <strain evidence="2">S288C</strain>
    </source>
</reference>